<keyword evidence="2" id="KW-1185">Reference proteome</keyword>
<gene>
    <name evidence="1" type="ORF">N475_13965</name>
</gene>
<comment type="caution">
    <text evidence="1">The sequence shown here is derived from an EMBL/GenBank/DDBJ whole genome shotgun (WGS) entry which is preliminary data.</text>
</comment>
<protein>
    <recommendedName>
        <fullName evidence="3">Transposase</fullName>
    </recommendedName>
</protein>
<accession>A0A166XA99</accession>
<sequence length="33" mass="3666">MAEHELDASLLQHGLRLFVETMGLDDAVKALIE</sequence>
<name>A0A166XA99_9GAMM</name>
<evidence type="ECO:0000313" key="2">
    <source>
        <dbReference type="Proteomes" id="UP000076643"/>
    </source>
</evidence>
<dbReference type="AlphaFoldDB" id="A0A166XA99"/>
<proteinExistence type="predicted"/>
<evidence type="ECO:0000313" key="1">
    <source>
        <dbReference type="EMBL" id="KZN39859.1"/>
    </source>
</evidence>
<organism evidence="1 2">
    <name type="scientific">Pseudoalteromonas luteoviolacea DSM 6061</name>
    <dbReference type="NCBI Taxonomy" id="1365250"/>
    <lineage>
        <taxon>Bacteria</taxon>
        <taxon>Pseudomonadati</taxon>
        <taxon>Pseudomonadota</taxon>
        <taxon>Gammaproteobacteria</taxon>
        <taxon>Alteromonadales</taxon>
        <taxon>Pseudoalteromonadaceae</taxon>
        <taxon>Pseudoalteromonas</taxon>
    </lineage>
</organism>
<reference evidence="1 2" key="1">
    <citation type="submission" date="2013-07" db="EMBL/GenBank/DDBJ databases">
        <title>Comparative Genomic and Metabolomic Analysis of Twelve Strains of Pseudoalteromonas luteoviolacea.</title>
        <authorList>
            <person name="Vynne N.G."/>
            <person name="Mansson M."/>
            <person name="Gram L."/>
        </authorList>
    </citation>
    <scope>NUCLEOTIDE SEQUENCE [LARGE SCALE GENOMIC DNA]</scope>
    <source>
        <strain evidence="1 2">DSM 6061</strain>
    </source>
</reference>
<dbReference type="PATRIC" id="fig|1365250.3.peg.2022"/>
<dbReference type="EMBL" id="AUYB01000098">
    <property type="protein sequence ID" value="KZN39859.1"/>
    <property type="molecule type" value="Genomic_DNA"/>
</dbReference>
<dbReference type="Proteomes" id="UP000076643">
    <property type="component" value="Unassembled WGS sequence"/>
</dbReference>
<evidence type="ECO:0008006" key="3">
    <source>
        <dbReference type="Google" id="ProtNLM"/>
    </source>
</evidence>